<evidence type="ECO:0000313" key="2">
    <source>
        <dbReference type="EMBL" id="GAK37641.1"/>
    </source>
</evidence>
<name>A0A069D5S5_9BACE</name>
<keyword evidence="1" id="KW-1133">Transmembrane helix</keyword>
<feature type="transmembrane region" description="Helical" evidence="1">
    <location>
        <begin position="12"/>
        <end position="30"/>
    </location>
</feature>
<sequence length="50" mass="5868">MAGRRFLPDQKKVYLFKLLVIFLKSAVMFFKKLVIFSQTPADDSLFLSIR</sequence>
<organism evidence="2 3">
    <name type="scientific">Bacteroides graminisolvens DSM 19988 = JCM 15093</name>
    <dbReference type="NCBI Taxonomy" id="1121097"/>
    <lineage>
        <taxon>Bacteria</taxon>
        <taxon>Pseudomonadati</taxon>
        <taxon>Bacteroidota</taxon>
        <taxon>Bacteroidia</taxon>
        <taxon>Bacteroidales</taxon>
        <taxon>Bacteroidaceae</taxon>
        <taxon>Bacteroides</taxon>
    </lineage>
</organism>
<dbReference type="Proteomes" id="UP000027601">
    <property type="component" value="Unassembled WGS sequence"/>
</dbReference>
<reference evidence="2 3" key="1">
    <citation type="journal article" date="2015" name="Microbes Environ.">
        <title>Distribution and evolution of nitrogen fixation genes in the phylum bacteroidetes.</title>
        <authorList>
            <person name="Inoue J."/>
            <person name="Oshima K."/>
            <person name="Suda W."/>
            <person name="Sakamoto M."/>
            <person name="Iino T."/>
            <person name="Noda S."/>
            <person name="Hongoh Y."/>
            <person name="Hattori M."/>
            <person name="Ohkuma M."/>
        </authorList>
    </citation>
    <scope>NUCLEOTIDE SEQUENCE [LARGE SCALE GENOMIC DNA]</scope>
    <source>
        <strain evidence="2 3">JCM 15093</strain>
    </source>
</reference>
<evidence type="ECO:0000256" key="1">
    <source>
        <dbReference type="SAM" id="Phobius"/>
    </source>
</evidence>
<proteinExistence type="predicted"/>
<comment type="caution">
    <text evidence="2">The sequence shown here is derived from an EMBL/GenBank/DDBJ whole genome shotgun (WGS) entry which is preliminary data.</text>
</comment>
<keyword evidence="1" id="KW-0472">Membrane</keyword>
<dbReference type="AlphaFoldDB" id="A0A069D5S5"/>
<evidence type="ECO:0000313" key="3">
    <source>
        <dbReference type="Proteomes" id="UP000027601"/>
    </source>
</evidence>
<dbReference type="EMBL" id="BAJS01000025">
    <property type="protein sequence ID" value="GAK37641.1"/>
    <property type="molecule type" value="Genomic_DNA"/>
</dbReference>
<accession>A0A069D5S5</accession>
<gene>
    <name evidence="2" type="ORF">JCM15093_2906</name>
</gene>
<keyword evidence="1" id="KW-0812">Transmembrane</keyword>
<keyword evidence="3" id="KW-1185">Reference proteome</keyword>
<protein>
    <submittedName>
        <fullName evidence="2">Uncharacterized protein</fullName>
    </submittedName>
</protein>